<keyword evidence="1" id="KW-0472">Membrane</keyword>
<feature type="transmembrane region" description="Helical" evidence="1">
    <location>
        <begin position="101"/>
        <end position="118"/>
    </location>
</feature>
<evidence type="ECO:0000313" key="2">
    <source>
        <dbReference type="EMBL" id="GAA0952092.1"/>
    </source>
</evidence>
<name>A0ABN1R6T9_9ACTN</name>
<organism evidence="2 3">
    <name type="scientific">Actinocorallia libanotica</name>
    <dbReference type="NCBI Taxonomy" id="46162"/>
    <lineage>
        <taxon>Bacteria</taxon>
        <taxon>Bacillati</taxon>
        <taxon>Actinomycetota</taxon>
        <taxon>Actinomycetes</taxon>
        <taxon>Streptosporangiales</taxon>
        <taxon>Thermomonosporaceae</taxon>
        <taxon>Actinocorallia</taxon>
    </lineage>
</organism>
<feature type="transmembrane region" description="Helical" evidence="1">
    <location>
        <begin position="68"/>
        <end position="95"/>
    </location>
</feature>
<dbReference type="Proteomes" id="UP001500665">
    <property type="component" value="Unassembled WGS sequence"/>
</dbReference>
<dbReference type="EMBL" id="BAAAHH010000011">
    <property type="protein sequence ID" value="GAA0952092.1"/>
    <property type="molecule type" value="Genomic_DNA"/>
</dbReference>
<protein>
    <recommendedName>
        <fullName evidence="4">5-bromo-4-chloroindolyl phosphate hydrolysis protein</fullName>
    </recommendedName>
</protein>
<comment type="caution">
    <text evidence="2">The sequence shown here is derived from an EMBL/GenBank/DDBJ whole genome shotgun (WGS) entry which is preliminary data.</text>
</comment>
<reference evidence="3" key="1">
    <citation type="journal article" date="2019" name="Int. J. Syst. Evol. Microbiol.">
        <title>The Global Catalogue of Microorganisms (GCM) 10K type strain sequencing project: providing services to taxonomists for standard genome sequencing and annotation.</title>
        <authorList>
            <consortium name="The Broad Institute Genomics Platform"/>
            <consortium name="The Broad Institute Genome Sequencing Center for Infectious Disease"/>
            <person name="Wu L."/>
            <person name="Ma J."/>
        </authorList>
    </citation>
    <scope>NUCLEOTIDE SEQUENCE [LARGE SCALE GENOMIC DNA]</scope>
    <source>
        <strain evidence="3">JCM 10696</strain>
    </source>
</reference>
<keyword evidence="1" id="KW-1133">Transmembrane helix</keyword>
<proteinExistence type="predicted"/>
<evidence type="ECO:0000313" key="3">
    <source>
        <dbReference type="Proteomes" id="UP001500665"/>
    </source>
</evidence>
<keyword evidence="3" id="KW-1185">Reference proteome</keyword>
<sequence length="345" mass="37763">MIRVLRELAKNLFSPDDTMAHLGEEDHDPVLDPDLPEAAKRRMCFVSGGLHPAGGPPRRRLLGGRRAADALFCLWVAPLVVYLPVAVSSLVGVVGEMYPRRTAYAGLAAQAAVVAGFVRAPAETLALLMFLLQPIVFAVLLYRCGEGPVGRLSRKHYGRYVRPQDLDAHCGARLKRARAAVRAVSRSRVDEEGLLDDIRNAVTLPRQLWEIAQTLQEVSVLASHHSDADLSDPQVERLLAPQLQVLDLATRSVLTRIEALERYAAQVQAADRALEQWEIVRRAAAHHDAYQELLARTVRDELAVAEIDDLTGQAAIIERALHASVADARRAGLALVPGIPERKAG</sequence>
<feature type="transmembrane region" description="Helical" evidence="1">
    <location>
        <begin position="125"/>
        <end position="142"/>
    </location>
</feature>
<evidence type="ECO:0008006" key="4">
    <source>
        <dbReference type="Google" id="ProtNLM"/>
    </source>
</evidence>
<gene>
    <name evidence="2" type="ORF">GCM10009550_32480</name>
</gene>
<evidence type="ECO:0000256" key="1">
    <source>
        <dbReference type="SAM" id="Phobius"/>
    </source>
</evidence>
<keyword evidence="1" id="KW-0812">Transmembrane</keyword>
<accession>A0ABN1R6T9</accession>